<proteinExistence type="predicted"/>
<keyword evidence="4" id="KW-1185">Reference proteome</keyword>
<feature type="transmembrane region" description="Helical" evidence="2">
    <location>
        <begin position="20"/>
        <end position="37"/>
    </location>
</feature>
<feature type="compositionally biased region" description="Polar residues" evidence="1">
    <location>
        <begin position="75"/>
        <end position="85"/>
    </location>
</feature>
<feature type="region of interest" description="Disordered" evidence="1">
    <location>
        <begin position="65"/>
        <end position="91"/>
    </location>
</feature>
<organism evidence="3 4">
    <name type="scientific">Glonium stellatum</name>
    <dbReference type="NCBI Taxonomy" id="574774"/>
    <lineage>
        <taxon>Eukaryota</taxon>
        <taxon>Fungi</taxon>
        <taxon>Dikarya</taxon>
        <taxon>Ascomycota</taxon>
        <taxon>Pezizomycotina</taxon>
        <taxon>Dothideomycetes</taxon>
        <taxon>Pleosporomycetidae</taxon>
        <taxon>Gloniales</taxon>
        <taxon>Gloniaceae</taxon>
        <taxon>Glonium</taxon>
    </lineage>
</organism>
<keyword evidence="2" id="KW-0472">Membrane</keyword>
<name>A0A8E2F5B0_9PEZI</name>
<dbReference type="Proteomes" id="UP000250140">
    <property type="component" value="Unassembled WGS sequence"/>
</dbReference>
<evidence type="ECO:0000313" key="3">
    <source>
        <dbReference type="EMBL" id="OCL10704.1"/>
    </source>
</evidence>
<feature type="region of interest" description="Disordered" evidence="1">
    <location>
        <begin position="186"/>
        <end position="217"/>
    </location>
</feature>
<dbReference type="AlphaFoldDB" id="A0A8E2F5B0"/>
<accession>A0A8E2F5B0</accession>
<evidence type="ECO:0000256" key="2">
    <source>
        <dbReference type="SAM" id="Phobius"/>
    </source>
</evidence>
<protein>
    <submittedName>
        <fullName evidence="3">Uncharacterized protein</fullName>
    </submittedName>
</protein>
<gene>
    <name evidence="3" type="ORF">AOQ84DRAFT_230423</name>
</gene>
<sequence>MAGYRERKSPLVQRIWSSPGVFYAAVVVGALASFNGTEDKASAVRHSSYMNSCLLTAAALRGPKRHPGALLASPDTGTSGPSSDLRTAGVTPPSKSLRVWQLAIFAQVRFTVGKLVAVMLPRLAPESALGQPITEPIELIFAHLSPISRPSLAHFAHFAHLIGNCYQLSIITTGPPLKRTHLARPQLTSQTKPPASPPAIQQLPTSYPPATHQLITN</sequence>
<evidence type="ECO:0000313" key="4">
    <source>
        <dbReference type="Proteomes" id="UP000250140"/>
    </source>
</evidence>
<evidence type="ECO:0000256" key="1">
    <source>
        <dbReference type="SAM" id="MobiDB-lite"/>
    </source>
</evidence>
<keyword evidence="2" id="KW-1133">Transmembrane helix</keyword>
<reference evidence="3 4" key="1">
    <citation type="journal article" date="2016" name="Nat. Commun.">
        <title>Ectomycorrhizal ecology is imprinted in the genome of the dominant symbiotic fungus Cenococcum geophilum.</title>
        <authorList>
            <consortium name="DOE Joint Genome Institute"/>
            <person name="Peter M."/>
            <person name="Kohler A."/>
            <person name="Ohm R.A."/>
            <person name="Kuo A."/>
            <person name="Krutzmann J."/>
            <person name="Morin E."/>
            <person name="Arend M."/>
            <person name="Barry K.W."/>
            <person name="Binder M."/>
            <person name="Choi C."/>
            <person name="Clum A."/>
            <person name="Copeland A."/>
            <person name="Grisel N."/>
            <person name="Haridas S."/>
            <person name="Kipfer T."/>
            <person name="LaButti K."/>
            <person name="Lindquist E."/>
            <person name="Lipzen A."/>
            <person name="Maire R."/>
            <person name="Meier B."/>
            <person name="Mihaltcheva S."/>
            <person name="Molinier V."/>
            <person name="Murat C."/>
            <person name="Poggeler S."/>
            <person name="Quandt C.A."/>
            <person name="Sperisen C."/>
            <person name="Tritt A."/>
            <person name="Tisserant E."/>
            <person name="Crous P.W."/>
            <person name="Henrissat B."/>
            <person name="Nehls U."/>
            <person name="Egli S."/>
            <person name="Spatafora J.W."/>
            <person name="Grigoriev I.V."/>
            <person name="Martin F.M."/>
        </authorList>
    </citation>
    <scope>NUCLEOTIDE SEQUENCE [LARGE SCALE GENOMIC DNA]</scope>
    <source>
        <strain evidence="3 4">CBS 207.34</strain>
    </source>
</reference>
<dbReference type="EMBL" id="KV749185">
    <property type="protein sequence ID" value="OCL10704.1"/>
    <property type="molecule type" value="Genomic_DNA"/>
</dbReference>
<keyword evidence="2" id="KW-0812">Transmembrane</keyword>